<sequence>MKLLIRIHLLLLIIFAAGCASTRAVGDAAVRVTSKEVAAFDEDLEAFPLADPGYQRHVIRLPALDDEAAHFVTLVIGKTVHTDSVNNYRLLGTLEALTVEGWGYTYYQLESEGHMAGTLMAVNPAAPEVERFVEVSAPLEPIPYNSQVPVVVIVPEGFEVKYQVWSAAELRVAPQG</sequence>
<dbReference type="Gene3D" id="2.60.40.550">
    <property type="entry name" value="Ecotin"/>
    <property type="match status" value="1"/>
</dbReference>
<dbReference type="RefSeq" id="WP_308948592.1">
    <property type="nucleotide sequence ID" value="NZ_JARXHW010000004.1"/>
</dbReference>
<comment type="caution">
    <text evidence="3">The sequence shown here is derived from an EMBL/GenBank/DDBJ whole genome shotgun (WGS) entry which is preliminary data.</text>
</comment>
<keyword evidence="4" id="KW-1185">Reference proteome</keyword>
<gene>
    <name evidence="3" type="ORF">QEH52_03245</name>
</gene>
<feature type="chain" id="PRO_5046078177" evidence="2">
    <location>
        <begin position="25"/>
        <end position="176"/>
    </location>
</feature>
<feature type="signal peptide" evidence="2">
    <location>
        <begin position="1"/>
        <end position="24"/>
    </location>
</feature>
<organism evidence="3 4">
    <name type="scientific">Thalassobacterium maritimum</name>
    <dbReference type="NCBI Taxonomy" id="3041265"/>
    <lineage>
        <taxon>Bacteria</taxon>
        <taxon>Pseudomonadati</taxon>
        <taxon>Verrucomicrobiota</taxon>
        <taxon>Opitutia</taxon>
        <taxon>Puniceicoccales</taxon>
        <taxon>Coraliomargaritaceae</taxon>
        <taxon>Thalassobacterium</taxon>
    </lineage>
</organism>
<reference evidence="3 4" key="1">
    <citation type="submission" date="2023-04" db="EMBL/GenBank/DDBJ databases">
        <title>A novel bacteria isolated from coastal sediment.</title>
        <authorList>
            <person name="Liu X.-J."/>
            <person name="Du Z.-J."/>
        </authorList>
    </citation>
    <scope>NUCLEOTIDE SEQUENCE [LARGE SCALE GENOMIC DNA]</scope>
    <source>
        <strain evidence="3 4">SDUM461003</strain>
    </source>
</reference>
<dbReference type="EMBL" id="JARXHW010000004">
    <property type="protein sequence ID" value="MDQ8206508.1"/>
    <property type="molecule type" value="Genomic_DNA"/>
</dbReference>
<evidence type="ECO:0000313" key="3">
    <source>
        <dbReference type="EMBL" id="MDQ8206508.1"/>
    </source>
</evidence>
<evidence type="ECO:0000256" key="1">
    <source>
        <dbReference type="ARBA" id="ARBA00010558"/>
    </source>
</evidence>
<dbReference type="InterPro" id="IPR005658">
    <property type="entry name" value="Prot_inh_ecotin"/>
</dbReference>
<dbReference type="Proteomes" id="UP001225316">
    <property type="component" value="Unassembled WGS sequence"/>
</dbReference>
<name>A0ABU1AR44_9BACT</name>
<protein>
    <submittedName>
        <fullName evidence="3">Ecotin family protein</fullName>
    </submittedName>
</protein>
<evidence type="ECO:0000313" key="4">
    <source>
        <dbReference type="Proteomes" id="UP001225316"/>
    </source>
</evidence>
<dbReference type="InterPro" id="IPR036198">
    <property type="entry name" value="Ecotin_sf"/>
</dbReference>
<accession>A0ABU1AR44</accession>
<dbReference type="PROSITE" id="PS51257">
    <property type="entry name" value="PROKAR_LIPOPROTEIN"/>
    <property type="match status" value="1"/>
</dbReference>
<proteinExistence type="inferred from homology"/>
<dbReference type="Pfam" id="PF03974">
    <property type="entry name" value="Ecotin"/>
    <property type="match status" value="1"/>
</dbReference>
<dbReference type="PANTHER" id="PTHR35890">
    <property type="match status" value="1"/>
</dbReference>
<comment type="similarity">
    <text evidence="1">Belongs to the protease inhibitor I11 (ecotin) family.</text>
</comment>
<dbReference type="SUPFAM" id="SSF49772">
    <property type="entry name" value="Ecotin, trypsin inhibitor"/>
    <property type="match status" value="1"/>
</dbReference>
<evidence type="ECO:0000256" key="2">
    <source>
        <dbReference type="SAM" id="SignalP"/>
    </source>
</evidence>
<dbReference type="PANTHER" id="PTHR35890:SF3">
    <property type="entry name" value="ECOTIN"/>
    <property type="match status" value="1"/>
</dbReference>
<keyword evidence="2" id="KW-0732">Signal</keyword>